<dbReference type="SUPFAM" id="SSF55874">
    <property type="entry name" value="ATPase domain of HSP90 chaperone/DNA topoisomerase II/histidine kinase"/>
    <property type="match status" value="1"/>
</dbReference>
<dbReference type="InterPro" id="IPR003661">
    <property type="entry name" value="HisK_dim/P_dom"/>
</dbReference>
<dbReference type="InterPro" id="IPR036097">
    <property type="entry name" value="HisK_dim/P_sf"/>
</dbReference>
<organism evidence="25 26">
    <name type="scientific">Clostridium tetanomorphum</name>
    <dbReference type="NCBI Taxonomy" id="1553"/>
    <lineage>
        <taxon>Bacteria</taxon>
        <taxon>Bacillati</taxon>
        <taxon>Bacillota</taxon>
        <taxon>Clostridia</taxon>
        <taxon>Eubacteriales</taxon>
        <taxon>Clostridiaceae</taxon>
        <taxon>Clostridium</taxon>
    </lineage>
</organism>
<keyword evidence="7 20" id="KW-0597">Phosphoprotein</keyword>
<keyword evidence="9" id="KW-0812">Transmembrane</keyword>
<evidence type="ECO:0000256" key="13">
    <source>
        <dbReference type="ARBA" id="ARBA00022989"/>
    </source>
</evidence>
<sequence length="1036" mass="118722">MENVFNTFMDKDIIISALTCIGDGVICTDLDANVIFINDSTEKITGWEWKDVFGKKFNEVFTILDIDDKLEQNPIESVLRLEKPIGLKKNSVLLIKNGQRLFISASCSPIKNYEGVVQGVVVVFRNITRIKNIEIKNLNENKNFKSVLNNAPVGVLILNKYKNVEKINGAALKIFQKNREEVIGKTFGDAFSCIGSIESKKSCSYSLTCENCKLNKAINLALQSNKGTNDIELCNEFIINNKKVIYWFKVSVNPIMNNNNISVVIIIMDITDRKKKEISAIEARDYCIHILNHFPAPIWRLSVENKYDYVNQSMLDFMCTEGCKDIDKRIEESIHTDYVEKFKKDINNAFNKRIPFQCEYWMKRVDGEYRYVINEGIPFYDLENNFAGYIGLIYDITERKNAEAVMRQTNTKYRALFMNMQSGFIYGKIIRDKNGDGIDFEFVEVNDAYEKLINIEKNNLIGKNFSYIFNEYYHYYKEVISKCGEISLNNNIKLETEFLSPITGKWYNISIFSPEKNYFAIILTDITERNSFINELKTAKEKAELANKAKSEFLSNMSHEIRTPLNGIVGMVDLTLLTNLDCEQRENLETAKSCVNSLLRIINDILDFSKMEAGKLKIESVNFDIKKLIEEIIKIQKHNAESKGLELNYTFYSSIPDYIIGDPGRLQQILNNLIVNAIKFTDKGEIWVTIKKVNLDKENVSIKFMVSDTGIGINAENVDKLFESFTQLDSSFTRKRGGTGLGLAICKKLVEMMEGELEVTSKKGKGSSFYFTLKFPLATKLCETKDEIPQRINHTNALNILIAEDDKINQLVISKMLKEKTHKVDIVNNGLEVLKAYEQKAYDVILMDINMPEMNGIDATKKIREKEGDGNHIPIIALTAYALKGDKEKFLSNGMDEYVSKPVIMEELLKVIHRVVNKDNRLYELPNLSVRLNENGEVEFFNNETYKISDNEILLIKKLENLIYELSKSLKENQISFIESISNKIKILANEIGAEEIKINAFKIELAARRGNLNEVVEYALKIIDIFNTFKITGIF</sequence>
<keyword evidence="6" id="KW-1003">Cell membrane</keyword>
<keyword evidence="8" id="KW-0808">Transferase</keyword>
<dbReference type="Pfam" id="PF00512">
    <property type="entry name" value="HisKA"/>
    <property type="match status" value="1"/>
</dbReference>
<evidence type="ECO:0000259" key="21">
    <source>
        <dbReference type="PROSITE" id="PS50109"/>
    </source>
</evidence>
<keyword evidence="12" id="KW-0067">ATP-binding</keyword>
<dbReference type="SMART" id="SM00086">
    <property type="entry name" value="PAC"/>
    <property type="match status" value="3"/>
</dbReference>
<dbReference type="Pfam" id="PF08447">
    <property type="entry name" value="PAS_3"/>
    <property type="match status" value="1"/>
</dbReference>
<dbReference type="InterPro" id="IPR003594">
    <property type="entry name" value="HATPase_dom"/>
</dbReference>
<dbReference type="InterPro" id="IPR035965">
    <property type="entry name" value="PAS-like_dom_sf"/>
</dbReference>
<dbReference type="SUPFAM" id="SSF52172">
    <property type="entry name" value="CheY-like"/>
    <property type="match status" value="1"/>
</dbReference>
<dbReference type="InterPro" id="IPR000700">
    <property type="entry name" value="PAS-assoc_C"/>
</dbReference>
<keyword evidence="15" id="KW-0472">Membrane</keyword>
<dbReference type="InterPro" id="IPR005467">
    <property type="entry name" value="His_kinase_dom"/>
</dbReference>
<evidence type="ECO:0000256" key="4">
    <source>
        <dbReference type="ARBA" id="ARBA00012438"/>
    </source>
</evidence>
<evidence type="ECO:0000256" key="1">
    <source>
        <dbReference type="ARBA" id="ARBA00000085"/>
    </source>
</evidence>
<evidence type="ECO:0000256" key="11">
    <source>
        <dbReference type="ARBA" id="ARBA00022777"/>
    </source>
</evidence>
<evidence type="ECO:0000256" key="6">
    <source>
        <dbReference type="ARBA" id="ARBA00022475"/>
    </source>
</evidence>
<keyword evidence="26" id="KW-1185">Reference proteome</keyword>
<evidence type="ECO:0000313" key="26">
    <source>
        <dbReference type="Proteomes" id="UP000563151"/>
    </source>
</evidence>
<dbReference type="InterPro" id="IPR004358">
    <property type="entry name" value="Sig_transdc_His_kin-like_C"/>
</dbReference>
<gene>
    <name evidence="25" type="ORF">HGG79_14370</name>
</gene>
<dbReference type="EC" id="2.7.13.3" evidence="4"/>
<dbReference type="SUPFAM" id="SSF47384">
    <property type="entry name" value="Homodimeric domain of signal transducing histidine kinase"/>
    <property type="match status" value="1"/>
</dbReference>
<dbReference type="SMART" id="SM00387">
    <property type="entry name" value="HATPase_c"/>
    <property type="match status" value="1"/>
</dbReference>
<dbReference type="Pfam" id="PF13426">
    <property type="entry name" value="PAS_9"/>
    <property type="match status" value="3"/>
</dbReference>
<dbReference type="SUPFAM" id="SSF47226">
    <property type="entry name" value="Histidine-containing phosphotransfer domain, HPT domain"/>
    <property type="match status" value="1"/>
</dbReference>
<dbReference type="SMART" id="SM00091">
    <property type="entry name" value="PAS"/>
    <property type="match status" value="4"/>
</dbReference>
<keyword evidence="11" id="KW-0418">Kinase</keyword>
<dbReference type="GO" id="GO:0005524">
    <property type="term" value="F:ATP binding"/>
    <property type="evidence" value="ECO:0007669"/>
    <property type="project" value="UniProtKB-KW"/>
</dbReference>
<dbReference type="CDD" id="cd00082">
    <property type="entry name" value="HisKA"/>
    <property type="match status" value="1"/>
</dbReference>
<dbReference type="FunFam" id="1.10.287.130:FF:000002">
    <property type="entry name" value="Two-component osmosensing histidine kinase"/>
    <property type="match status" value="1"/>
</dbReference>
<dbReference type="PRINTS" id="PR00344">
    <property type="entry name" value="BCTRLSENSOR"/>
</dbReference>
<feature type="domain" description="Histidine kinase" evidence="21">
    <location>
        <begin position="556"/>
        <end position="777"/>
    </location>
</feature>
<name>A0A923J2P1_CLOTT</name>
<evidence type="ECO:0000256" key="9">
    <source>
        <dbReference type="ARBA" id="ARBA00022692"/>
    </source>
</evidence>
<feature type="domain" description="Response regulatory" evidence="22">
    <location>
        <begin position="799"/>
        <end position="916"/>
    </location>
</feature>
<evidence type="ECO:0000313" key="25">
    <source>
        <dbReference type="EMBL" id="MBC2398950.1"/>
    </source>
</evidence>
<dbReference type="Gene3D" id="3.30.565.10">
    <property type="entry name" value="Histidine kinase-like ATPase, C-terminal domain"/>
    <property type="match status" value="1"/>
</dbReference>
<dbReference type="CDD" id="cd16922">
    <property type="entry name" value="HATPase_EvgS-ArcB-TorS-like"/>
    <property type="match status" value="1"/>
</dbReference>
<dbReference type="SMART" id="SM00388">
    <property type="entry name" value="HisKA"/>
    <property type="match status" value="1"/>
</dbReference>
<evidence type="ECO:0000256" key="5">
    <source>
        <dbReference type="ARBA" id="ARBA00018672"/>
    </source>
</evidence>
<evidence type="ECO:0000256" key="19">
    <source>
        <dbReference type="ARBA" id="ARBA00074306"/>
    </source>
</evidence>
<dbReference type="Proteomes" id="UP000563151">
    <property type="component" value="Unassembled WGS sequence"/>
</dbReference>
<dbReference type="GO" id="GO:0000155">
    <property type="term" value="F:phosphorelay sensor kinase activity"/>
    <property type="evidence" value="ECO:0007669"/>
    <property type="project" value="InterPro"/>
</dbReference>
<evidence type="ECO:0000256" key="7">
    <source>
        <dbReference type="ARBA" id="ARBA00022553"/>
    </source>
</evidence>
<dbReference type="CDD" id="cd00130">
    <property type="entry name" value="PAS"/>
    <property type="match status" value="2"/>
</dbReference>
<dbReference type="InterPro" id="IPR011006">
    <property type="entry name" value="CheY-like_superfamily"/>
</dbReference>
<dbReference type="PROSITE" id="PS50112">
    <property type="entry name" value="PAS"/>
    <property type="match status" value="2"/>
</dbReference>
<dbReference type="FunFam" id="3.30.565.10:FF:000010">
    <property type="entry name" value="Sensor histidine kinase RcsC"/>
    <property type="match status" value="1"/>
</dbReference>
<comment type="catalytic activity">
    <reaction evidence="1">
        <text>ATP + protein L-histidine = ADP + protein N-phospho-L-histidine.</text>
        <dbReference type="EC" id="2.7.13.3"/>
    </reaction>
</comment>
<dbReference type="PROSITE" id="PS50110">
    <property type="entry name" value="RESPONSE_REGULATORY"/>
    <property type="match status" value="1"/>
</dbReference>
<dbReference type="InterPro" id="IPR036890">
    <property type="entry name" value="HATPase_C_sf"/>
</dbReference>
<dbReference type="PANTHER" id="PTHR45339:SF1">
    <property type="entry name" value="HYBRID SIGNAL TRANSDUCTION HISTIDINE KINASE J"/>
    <property type="match status" value="1"/>
</dbReference>
<dbReference type="EMBL" id="JAAZWO010000020">
    <property type="protein sequence ID" value="MBC2398950.1"/>
    <property type="molecule type" value="Genomic_DNA"/>
</dbReference>
<evidence type="ECO:0000256" key="14">
    <source>
        <dbReference type="ARBA" id="ARBA00023012"/>
    </source>
</evidence>
<comment type="similarity">
    <text evidence="3">In the N-terminal section; belongs to the phytochrome family.</text>
</comment>
<comment type="caution">
    <text evidence="25">The sequence shown here is derived from an EMBL/GenBank/DDBJ whole genome shotgun (WGS) entry which is preliminary data.</text>
</comment>
<evidence type="ECO:0000256" key="18">
    <source>
        <dbReference type="ARBA" id="ARBA00068150"/>
    </source>
</evidence>
<reference evidence="25 26" key="1">
    <citation type="submission" date="2020-04" db="EMBL/GenBank/DDBJ databases">
        <title>Genomic insights into acetone-butanol-ethanol (ABE) fermentation by sequencing solventogenic clostridia strains.</title>
        <authorList>
            <person name="Brown S."/>
        </authorList>
    </citation>
    <scope>NUCLEOTIDE SEQUENCE [LARGE SCALE GENOMIC DNA]</scope>
    <source>
        <strain evidence="25 26">DJ011</strain>
    </source>
</reference>
<dbReference type="Gene3D" id="3.40.50.2300">
    <property type="match status" value="1"/>
</dbReference>
<keyword evidence="10" id="KW-0547">Nucleotide-binding</keyword>
<dbReference type="Pfam" id="PF02518">
    <property type="entry name" value="HATPase_c"/>
    <property type="match status" value="1"/>
</dbReference>
<dbReference type="CDD" id="cd17546">
    <property type="entry name" value="REC_hyHK_CKI1_RcsC-like"/>
    <property type="match status" value="1"/>
</dbReference>
<evidence type="ECO:0000256" key="10">
    <source>
        <dbReference type="ARBA" id="ARBA00022741"/>
    </source>
</evidence>
<dbReference type="InterPro" id="IPR013655">
    <property type="entry name" value="PAS_fold_3"/>
</dbReference>
<dbReference type="PROSITE" id="PS50113">
    <property type="entry name" value="PAC"/>
    <property type="match status" value="1"/>
</dbReference>
<dbReference type="PANTHER" id="PTHR45339">
    <property type="entry name" value="HYBRID SIGNAL TRANSDUCTION HISTIDINE KINASE J"/>
    <property type="match status" value="1"/>
</dbReference>
<evidence type="ECO:0000259" key="22">
    <source>
        <dbReference type="PROSITE" id="PS50110"/>
    </source>
</evidence>
<dbReference type="AlphaFoldDB" id="A0A923J2P1"/>
<evidence type="ECO:0000256" key="17">
    <source>
        <dbReference type="ARBA" id="ARBA00064003"/>
    </source>
</evidence>
<comment type="function">
    <text evidence="16">May play the central regulatory role in sporulation. It may be an element of the effector pathway responsible for the activation of sporulation genes in response to nutritional stress. Spo0A may act in concert with spo0H (a sigma factor) to control the expression of some genes that are critical to the sporulation process.</text>
</comment>
<evidence type="ECO:0000259" key="23">
    <source>
        <dbReference type="PROSITE" id="PS50112"/>
    </source>
</evidence>
<feature type="modified residue" description="4-aspartylphosphate" evidence="20">
    <location>
        <position position="848"/>
    </location>
</feature>
<keyword evidence="13" id="KW-1133">Transmembrane helix</keyword>
<feature type="domain" description="PAC" evidence="24">
    <location>
        <begin position="356"/>
        <end position="408"/>
    </location>
</feature>
<keyword evidence="14" id="KW-0902">Two-component regulatory system</keyword>
<evidence type="ECO:0000256" key="20">
    <source>
        <dbReference type="PROSITE-ProRule" id="PRU00169"/>
    </source>
</evidence>
<dbReference type="InterPro" id="IPR000014">
    <property type="entry name" value="PAS"/>
</dbReference>
<dbReference type="NCBIfam" id="TIGR00229">
    <property type="entry name" value="sensory_box"/>
    <property type="match status" value="2"/>
</dbReference>
<dbReference type="Gene3D" id="3.30.450.20">
    <property type="entry name" value="PAS domain"/>
    <property type="match status" value="4"/>
</dbReference>
<dbReference type="InterPro" id="IPR001789">
    <property type="entry name" value="Sig_transdc_resp-reg_receiver"/>
</dbReference>
<dbReference type="GO" id="GO:0005886">
    <property type="term" value="C:plasma membrane"/>
    <property type="evidence" value="ECO:0007669"/>
    <property type="project" value="UniProtKB-SubCell"/>
</dbReference>
<feature type="domain" description="PAS" evidence="23">
    <location>
        <begin position="140"/>
        <end position="186"/>
    </location>
</feature>
<dbReference type="Gene3D" id="1.10.287.130">
    <property type="match status" value="1"/>
</dbReference>
<accession>A0A923J2P1</accession>
<feature type="domain" description="PAS" evidence="23">
    <location>
        <begin position="10"/>
        <end position="69"/>
    </location>
</feature>
<evidence type="ECO:0000256" key="15">
    <source>
        <dbReference type="ARBA" id="ARBA00023136"/>
    </source>
</evidence>
<dbReference type="PROSITE" id="PS50109">
    <property type="entry name" value="HIS_KIN"/>
    <property type="match status" value="1"/>
</dbReference>
<evidence type="ECO:0000256" key="3">
    <source>
        <dbReference type="ARBA" id="ARBA00006402"/>
    </source>
</evidence>
<evidence type="ECO:0000256" key="8">
    <source>
        <dbReference type="ARBA" id="ARBA00022679"/>
    </source>
</evidence>
<dbReference type="InterPro" id="IPR036641">
    <property type="entry name" value="HPT_dom_sf"/>
</dbReference>
<comment type="subunit">
    <text evidence="17">At low DSF concentrations, interacts with RpfF.</text>
</comment>
<dbReference type="SMART" id="SM00448">
    <property type="entry name" value="REC"/>
    <property type="match status" value="1"/>
</dbReference>
<protein>
    <recommendedName>
        <fullName evidence="19">Circadian input-output histidine kinase CikA</fullName>
        <ecNumber evidence="4">2.7.13.3</ecNumber>
    </recommendedName>
    <alternativeName>
        <fullName evidence="18">Sensory/regulatory protein RpfC</fullName>
    </alternativeName>
    <alternativeName>
        <fullName evidence="5">Stage 0 sporulation protein A homolog</fullName>
    </alternativeName>
</protein>
<dbReference type="SUPFAM" id="SSF55785">
    <property type="entry name" value="PYP-like sensor domain (PAS domain)"/>
    <property type="match status" value="4"/>
</dbReference>
<comment type="subcellular location">
    <subcellularLocation>
        <location evidence="2">Cell membrane</location>
        <topology evidence="2">Multi-pass membrane protein</topology>
    </subcellularLocation>
</comment>
<evidence type="ECO:0000256" key="2">
    <source>
        <dbReference type="ARBA" id="ARBA00004651"/>
    </source>
</evidence>
<proteinExistence type="inferred from homology"/>
<evidence type="ECO:0000256" key="16">
    <source>
        <dbReference type="ARBA" id="ARBA00024867"/>
    </source>
</evidence>
<dbReference type="RefSeq" id="WP_173679869.1">
    <property type="nucleotide sequence ID" value="NZ_JAAZWO010000020.1"/>
</dbReference>
<dbReference type="InterPro" id="IPR001610">
    <property type="entry name" value="PAC"/>
</dbReference>
<dbReference type="Pfam" id="PF00072">
    <property type="entry name" value="Response_reg"/>
    <property type="match status" value="1"/>
</dbReference>
<evidence type="ECO:0000259" key="24">
    <source>
        <dbReference type="PROSITE" id="PS50113"/>
    </source>
</evidence>
<evidence type="ECO:0000256" key="12">
    <source>
        <dbReference type="ARBA" id="ARBA00022840"/>
    </source>
</evidence>